<gene>
    <name evidence="2" type="ORF">QQX04_06170</name>
</gene>
<proteinExistence type="predicted"/>
<feature type="signal peptide" evidence="1">
    <location>
        <begin position="1"/>
        <end position="30"/>
    </location>
</feature>
<accession>A0ABT8G0B0</accession>
<dbReference type="Proteomes" id="UP001172738">
    <property type="component" value="Unassembled WGS sequence"/>
</dbReference>
<feature type="chain" id="PRO_5047178004" evidence="1">
    <location>
        <begin position="31"/>
        <end position="74"/>
    </location>
</feature>
<dbReference type="EMBL" id="JAUHPV010000003">
    <property type="protein sequence ID" value="MDN4472575.1"/>
    <property type="molecule type" value="Genomic_DNA"/>
</dbReference>
<protein>
    <submittedName>
        <fullName evidence="2">Uncharacterized protein</fullName>
    </submittedName>
</protein>
<reference evidence="2" key="1">
    <citation type="submission" date="2023-06" db="EMBL/GenBank/DDBJ databases">
        <title>SYSU T00b26.</title>
        <authorList>
            <person name="Gao L."/>
            <person name="Fang B.-Z."/>
            <person name="Li W.-J."/>
        </authorList>
    </citation>
    <scope>NUCLEOTIDE SEQUENCE</scope>
    <source>
        <strain evidence="2">SYSU T00b26</strain>
    </source>
</reference>
<keyword evidence="1" id="KW-0732">Signal</keyword>
<evidence type="ECO:0000256" key="1">
    <source>
        <dbReference type="SAM" id="SignalP"/>
    </source>
</evidence>
<evidence type="ECO:0000313" key="3">
    <source>
        <dbReference type="Proteomes" id="UP001172738"/>
    </source>
</evidence>
<sequence>MSTRLSWQATVLALVAFTAGLLTVPLASHAAHPAVSHAQPTADAVVAPVRAADALPAEIAPGVAQGLVVVRSHD</sequence>
<dbReference type="RefSeq" id="WP_301127263.1">
    <property type="nucleotide sequence ID" value="NZ_JAUHPV010000003.1"/>
</dbReference>
<name>A0ABT8G0B0_9MICO</name>
<comment type="caution">
    <text evidence="2">The sequence shown here is derived from an EMBL/GenBank/DDBJ whole genome shotgun (WGS) entry which is preliminary data.</text>
</comment>
<organism evidence="2 3">
    <name type="scientific">Demequina zhanjiangensis</name>
    <dbReference type="NCBI Taxonomy" id="3051659"/>
    <lineage>
        <taxon>Bacteria</taxon>
        <taxon>Bacillati</taxon>
        <taxon>Actinomycetota</taxon>
        <taxon>Actinomycetes</taxon>
        <taxon>Micrococcales</taxon>
        <taxon>Demequinaceae</taxon>
        <taxon>Demequina</taxon>
    </lineage>
</organism>
<evidence type="ECO:0000313" key="2">
    <source>
        <dbReference type="EMBL" id="MDN4472575.1"/>
    </source>
</evidence>
<keyword evidence="3" id="KW-1185">Reference proteome</keyword>